<comment type="caution">
    <text evidence="1">The sequence shown here is derived from an EMBL/GenBank/DDBJ whole genome shotgun (WGS) entry which is preliminary data.</text>
</comment>
<dbReference type="AlphaFoldDB" id="A0A1Y3P5N2"/>
<proteinExistence type="predicted"/>
<sequence length="281" mass="33011">MEYLENRIKRLMSESRQLETRVAYHQIDWSNWTLNKDQNNPPQYLLDADDEFVRPFQETLESIYLNIICYLDNKNLNHYLNTYLQIFGNNPSSLNYRDEFEIDHYGSGEPYSVFIAKTSKFLSSFEFTESSEDQYERITGLQYLETILKNTAVIISKNKLEPKSEVDVYKAVKSTLNVVFASSKSPKSNFIKTAKEYYPDILIPELYAAVEYKYAADEQKLKSTIEQIAADVKGYTGDSDYRVFYAVFYVTEDFWGQQKFSKAWNDQNFPKNWMPIYVVGK</sequence>
<reference evidence="1 2" key="1">
    <citation type="journal article" date="2017" name="Syst. Appl. Microbiol.">
        <title>Pseudomonas caspiana sp. nov., a citrus pathogen in the Pseudomonas syringae phylogenetic group.</title>
        <authorList>
            <person name="Busquets A."/>
            <person name="Gomila M."/>
            <person name="Beiki F."/>
            <person name="Mulet M."/>
            <person name="Rahimian H."/>
            <person name="Garcia-Valdes E."/>
            <person name="Lalucat J."/>
        </authorList>
    </citation>
    <scope>NUCLEOTIDE SEQUENCE [LARGE SCALE GENOMIC DNA]</scope>
    <source>
        <strain evidence="1 2">FBF102</strain>
    </source>
</reference>
<name>A0A1Y3P5N2_9PSED</name>
<keyword evidence="2" id="KW-1185">Reference proteome</keyword>
<dbReference type="RefSeq" id="WP_087264547.1">
    <property type="nucleotide sequence ID" value="NZ_JBJGBV010000005.1"/>
</dbReference>
<dbReference type="Proteomes" id="UP000195440">
    <property type="component" value="Unassembled WGS sequence"/>
</dbReference>
<evidence type="ECO:0000313" key="1">
    <source>
        <dbReference type="EMBL" id="OUM75108.1"/>
    </source>
</evidence>
<gene>
    <name evidence="1" type="ORF">AUC60_02570</name>
</gene>
<dbReference type="EMBL" id="LOHF01000002">
    <property type="protein sequence ID" value="OUM75108.1"/>
    <property type="molecule type" value="Genomic_DNA"/>
</dbReference>
<evidence type="ECO:0000313" key="2">
    <source>
        <dbReference type="Proteomes" id="UP000195440"/>
    </source>
</evidence>
<dbReference type="OrthoDB" id="8441568at2"/>
<dbReference type="Pfam" id="PF18742">
    <property type="entry name" value="DpnII-MboI"/>
    <property type="match status" value="1"/>
</dbReference>
<accession>A0A1Y3P5N2</accession>
<organism evidence="1 2">
    <name type="scientific">Pseudomonas caspiana</name>
    <dbReference type="NCBI Taxonomy" id="1451454"/>
    <lineage>
        <taxon>Bacteria</taxon>
        <taxon>Pseudomonadati</taxon>
        <taxon>Pseudomonadota</taxon>
        <taxon>Gammaproteobacteria</taxon>
        <taxon>Pseudomonadales</taxon>
        <taxon>Pseudomonadaceae</taxon>
        <taxon>Pseudomonas</taxon>
    </lineage>
</organism>
<protein>
    <submittedName>
        <fullName evidence="1">Uncharacterized protein</fullName>
    </submittedName>
</protein>